<evidence type="ECO:0000313" key="3">
    <source>
        <dbReference type="Proteomes" id="UP000215509"/>
    </source>
</evidence>
<feature type="chain" id="PRO_5012263109" evidence="1">
    <location>
        <begin position="24"/>
        <end position="440"/>
    </location>
</feature>
<dbReference type="PANTHER" id="PTHR43649:SF11">
    <property type="entry name" value="ABC TRANSPORTER SUBSTRATE-BINDING PROTEIN YESO-RELATED"/>
    <property type="match status" value="1"/>
</dbReference>
<sequence>MNKRVASLTFISLALALSGCSTAAPKDTKQASTGSTNKKIELRMTWWGSQTRHDLTTKALKLFEEKHPEITIKPEFSGWDGYFDKLSTQVAGANAPDIIQMDYAFLADYAKRGALLDLGPYVQSKDLNTDKHDPSMIKAGSIDGKLYAITMGVNAAGVIYNASVFKELGIEEPKDNWTWKDFSAVAGKIAQAKGKGYFGSPDISGTTNIFEIYTRQNGHGLFTDGKLGASKEDLASWFGMWEGLRKSGSVTTPEVTAAMTNALETRPISLGTAAMDFAWSNQLSTFQKVIKNQNDKLKIQVIPHLENEKKGGQYLKPSQFVSGYSKTAHPKEVAMLIDFLVNDPEATKILGSERGVPVNSQVREQLKPTLTEMDQLIFDFINTAAKQASDIDPPYPQGFAEIDKNFKTSSEQISFGQGAVDSIVGQFITGSNAILSKTNK</sequence>
<dbReference type="EMBL" id="NMQW01000014">
    <property type="protein sequence ID" value="OXM86482.1"/>
    <property type="molecule type" value="Genomic_DNA"/>
</dbReference>
<feature type="signal peptide" evidence="1">
    <location>
        <begin position="1"/>
        <end position="23"/>
    </location>
</feature>
<dbReference type="GO" id="GO:0005524">
    <property type="term" value="F:ATP binding"/>
    <property type="evidence" value="ECO:0007669"/>
    <property type="project" value="UniProtKB-KW"/>
</dbReference>
<dbReference type="AlphaFoldDB" id="A0A229USV3"/>
<dbReference type="PROSITE" id="PS51257">
    <property type="entry name" value="PROKAR_LIPOPROTEIN"/>
    <property type="match status" value="1"/>
</dbReference>
<dbReference type="InterPro" id="IPR006059">
    <property type="entry name" value="SBP"/>
</dbReference>
<name>A0A229USV3_9BACL</name>
<keyword evidence="1" id="KW-0732">Signal</keyword>
<evidence type="ECO:0000256" key="1">
    <source>
        <dbReference type="SAM" id="SignalP"/>
    </source>
</evidence>
<comment type="caution">
    <text evidence="2">The sequence shown here is derived from an EMBL/GenBank/DDBJ whole genome shotgun (WGS) entry which is preliminary data.</text>
</comment>
<reference evidence="2 3" key="1">
    <citation type="submission" date="2017-07" db="EMBL/GenBank/DDBJ databases">
        <title>Genome sequencing and assembly of Paenibacillus rigui.</title>
        <authorList>
            <person name="Mayilraj S."/>
        </authorList>
    </citation>
    <scope>NUCLEOTIDE SEQUENCE [LARGE SCALE GENOMIC DNA]</scope>
    <source>
        <strain evidence="2 3">JCM 16352</strain>
    </source>
</reference>
<dbReference type="InterPro" id="IPR050490">
    <property type="entry name" value="Bact_solute-bd_prot1"/>
</dbReference>
<dbReference type="RefSeq" id="WP_094014698.1">
    <property type="nucleotide sequence ID" value="NZ_NMQW01000014.1"/>
</dbReference>
<dbReference type="Pfam" id="PF01547">
    <property type="entry name" value="SBP_bac_1"/>
    <property type="match status" value="1"/>
</dbReference>
<keyword evidence="2" id="KW-0067">ATP-binding</keyword>
<organism evidence="2 3">
    <name type="scientific">Paenibacillus rigui</name>
    <dbReference type="NCBI Taxonomy" id="554312"/>
    <lineage>
        <taxon>Bacteria</taxon>
        <taxon>Bacillati</taxon>
        <taxon>Bacillota</taxon>
        <taxon>Bacilli</taxon>
        <taxon>Bacillales</taxon>
        <taxon>Paenibacillaceae</taxon>
        <taxon>Paenibacillus</taxon>
    </lineage>
</organism>
<protein>
    <submittedName>
        <fullName evidence="2">ABC transporter ATP-binding protein</fullName>
    </submittedName>
</protein>
<dbReference type="CDD" id="cd13585">
    <property type="entry name" value="PBP2_TMBP_like"/>
    <property type="match status" value="1"/>
</dbReference>
<dbReference type="PANTHER" id="PTHR43649">
    <property type="entry name" value="ARABINOSE-BINDING PROTEIN-RELATED"/>
    <property type="match status" value="1"/>
</dbReference>
<dbReference type="Proteomes" id="UP000215509">
    <property type="component" value="Unassembled WGS sequence"/>
</dbReference>
<proteinExistence type="predicted"/>
<keyword evidence="2" id="KW-0547">Nucleotide-binding</keyword>
<gene>
    <name evidence="2" type="ORF">CF651_09920</name>
</gene>
<dbReference type="OrthoDB" id="7918484at2"/>
<dbReference type="SUPFAM" id="SSF53850">
    <property type="entry name" value="Periplasmic binding protein-like II"/>
    <property type="match status" value="1"/>
</dbReference>
<keyword evidence="3" id="KW-1185">Reference proteome</keyword>
<evidence type="ECO:0000313" key="2">
    <source>
        <dbReference type="EMBL" id="OXM86482.1"/>
    </source>
</evidence>
<accession>A0A229USV3</accession>
<dbReference type="Gene3D" id="3.40.190.10">
    <property type="entry name" value="Periplasmic binding protein-like II"/>
    <property type="match status" value="2"/>
</dbReference>